<evidence type="ECO:0000256" key="4">
    <source>
        <dbReference type="ARBA" id="ARBA00022475"/>
    </source>
</evidence>
<gene>
    <name evidence="14" type="primary">ctaB</name>
    <name evidence="16" type="ORF">E9998_04605</name>
</gene>
<feature type="transmembrane region" description="Helical" evidence="14">
    <location>
        <begin position="86"/>
        <end position="110"/>
    </location>
</feature>
<evidence type="ECO:0000256" key="12">
    <source>
        <dbReference type="ARBA" id="ARBA00042475"/>
    </source>
</evidence>
<dbReference type="PANTHER" id="PTHR43448:SF7">
    <property type="entry name" value="4-HYDROXYBENZOATE SOLANESYLTRANSFERASE"/>
    <property type="match status" value="1"/>
</dbReference>
<comment type="function">
    <text evidence="14">Converts heme B (protoheme IX) to heme O by substitution of the vinyl group on carbon 2 of heme B porphyrin ring with a hydroxyethyl farnesyl side group.</text>
</comment>
<proteinExistence type="inferred from homology"/>
<dbReference type="NCBIfam" id="TIGR01473">
    <property type="entry name" value="cyoE_ctaB"/>
    <property type="match status" value="1"/>
</dbReference>
<dbReference type="NCBIfam" id="NF003349">
    <property type="entry name" value="PRK04375.1-2"/>
    <property type="match status" value="1"/>
</dbReference>
<evidence type="ECO:0000256" key="5">
    <source>
        <dbReference type="ARBA" id="ARBA00022679"/>
    </source>
</evidence>
<evidence type="ECO:0000256" key="3">
    <source>
        <dbReference type="ARBA" id="ARBA00012292"/>
    </source>
</evidence>
<evidence type="ECO:0000313" key="17">
    <source>
        <dbReference type="Proteomes" id="UP000305792"/>
    </source>
</evidence>
<feature type="transmembrane region" description="Helical" evidence="14">
    <location>
        <begin position="184"/>
        <end position="204"/>
    </location>
</feature>
<dbReference type="GO" id="GO:0008495">
    <property type="term" value="F:protoheme IX farnesyltransferase activity"/>
    <property type="evidence" value="ECO:0007669"/>
    <property type="project" value="UniProtKB-UniRule"/>
</dbReference>
<dbReference type="UniPathway" id="UPA00834">
    <property type="reaction ID" value="UER00712"/>
</dbReference>
<sequence>MNEDPTRTDLQAPGANGALADRPRPARKRIELPEPGAAQDTRPGWRALVGAYVSLTKPRIVELLLITTVPAMLVAARIEYDALPSLTAVLATLLGGALAAGSANAINCYIDRDIDQLMRRTSRRPLAKHQIPPRNALIFGLVIGAIAVLGMGLLVNWLAAALTFGAIVYYDVVYTIWLKRTTPYNTVWGGACGAAPVLIGWAAVTGHMSWMAWVLFAVVFLWQPPHFYVLAMKFKDDYAAAGIPMLPVVAPAKRVAVESVVYGWAMLAVSVVPMLLQPGTTWLYGIVAVVTGGLFVWECHKLLGRVNRGEDPKPMRLFHWSTSYLTLLFLALAVDSFLM</sequence>
<dbReference type="Pfam" id="PF01040">
    <property type="entry name" value="UbiA"/>
    <property type="match status" value="1"/>
</dbReference>
<evidence type="ECO:0000256" key="14">
    <source>
        <dbReference type="HAMAP-Rule" id="MF_00154"/>
    </source>
</evidence>
<feature type="region of interest" description="Disordered" evidence="15">
    <location>
        <begin position="1"/>
        <end position="40"/>
    </location>
</feature>
<dbReference type="InterPro" id="IPR006369">
    <property type="entry name" value="Protohaem_IX_farnesylTrfase"/>
</dbReference>
<evidence type="ECO:0000256" key="7">
    <source>
        <dbReference type="ARBA" id="ARBA00022989"/>
    </source>
</evidence>
<evidence type="ECO:0000256" key="11">
    <source>
        <dbReference type="ARBA" id="ARBA00040810"/>
    </source>
</evidence>
<evidence type="ECO:0000256" key="2">
    <source>
        <dbReference type="ARBA" id="ARBA00004919"/>
    </source>
</evidence>
<dbReference type="InterPro" id="IPR044878">
    <property type="entry name" value="UbiA_sf"/>
</dbReference>
<dbReference type="PANTHER" id="PTHR43448">
    <property type="entry name" value="PROTOHEME IX FARNESYLTRANSFERASE, MITOCHONDRIAL"/>
    <property type="match status" value="1"/>
</dbReference>
<keyword evidence="5 14" id="KW-0808">Transferase</keyword>
<keyword evidence="8 14" id="KW-0350">Heme biosynthesis</keyword>
<feature type="transmembrane region" description="Helical" evidence="14">
    <location>
        <begin position="281"/>
        <end position="297"/>
    </location>
</feature>
<feature type="transmembrane region" description="Helical" evidence="14">
    <location>
        <begin position="317"/>
        <end position="338"/>
    </location>
</feature>
<dbReference type="OrthoDB" id="9814417at2"/>
<dbReference type="InterPro" id="IPR000537">
    <property type="entry name" value="UbiA_prenyltransferase"/>
</dbReference>
<accession>A0A4S8PJ14</accession>
<dbReference type="RefSeq" id="WP_136528537.1">
    <property type="nucleotide sequence ID" value="NZ_STGX01000003.1"/>
</dbReference>
<comment type="pathway">
    <text evidence="2 14">Porphyrin-containing compound metabolism; heme O biosynthesis; heme O from protoheme: step 1/1.</text>
</comment>
<organism evidence="16 17">
    <name type="scientific">Glycomyces paridis</name>
    <dbReference type="NCBI Taxonomy" id="2126555"/>
    <lineage>
        <taxon>Bacteria</taxon>
        <taxon>Bacillati</taxon>
        <taxon>Actinomycetota</taxon>
        <taxon>Actinomycetes</taxon>
        <taxon>Glycomycetales</taxon>
        <taxon>Glycomycetaceae</taxon>
        <taxon>Glycomyces</taxon>
    </lineage>
</organism>
<evidence type="ECO:0000256" key="9">
    <source>
        <dbReference type="ARBA" id="ARBA00023136"/>
    </source>
</evidence>
<reference evidence="16 17" key="1">
    <citation type="journal article" date="2018" name="Int. J. Syst. Evol. Microbiol.">
        <title>Glycomyces paridis sp. nov., isolated from the medicinal plant Paris polyphylla.</title>
        <authorList>
            <person name="Fang X.M."/>
            <person name="Bai J.L."/>
            <person name="Su J."/>
            <person name="Zhao L.L."/>
            <person name="Liu H.Y."/>
            <person name="Ma B.P."/>
            <person name="Zhang Y.Q."/>
            <person name="Yu L.Y."/>
        </authorList>
    </citation>
    <scope>NUCLEOTIDE SEQUENCE [LARGE SCALE GENOMIC DNA]</scope>
    <source>
        <strain evidence="16 17">CPCC 204357</strain>
    </source>
</reference>
<comment type="caution">
    <text evidence="16">The sequence shown here is derived from an EMBL/GenBank/DDBJ whole genome shotgun (WGS) entry which is preliminary data.</text>
</comment>
<feature type="transmembrane region" description="Helical" evidence="14">
    <location>
        <begin position="255"/>
        <end position="275"/>
    </location>
</feature>
<feature type="transmembrane region" description="Helical" evidence="14">
    <location>
        <begin position="60"/>
        <end position="80"/>
    </location>
</feature>
<keyword evidence="17" id="KW-1185">Reference proteome</keyword>
<dbReference type="Proteomes" id="UP000305792">
    <property type="component" value="Unassembled WGS sequence"/>
</dbReference>
<keyword evidence="6 14" id="KW-0812">Transmembrane</keyword>
<dbReference type="AlphaFoldDB" id="A0A4S8PJ14"/>
<name>A0A4S8PJ14_9ACTN</name>
<evidence type="ECO:0000313" key="16">
    <source>
        <dbReference type="EMBL" id="THV30673.1"/>
    </source>
</evidence>
<evidence type="ECO:0000256" key="10">
    <source>
        <dbReference type="ARBA" id="ARBA00030253"/>
    </source>
</evidence>
<feature type="transmembrane region" description="Helical" evidence="14">
    <location>
        <begin position="210"/>
        <end position="234"/>
    </location>
</feature>
<feature type="transmembrane region" description="Helical" evidence="14">
    <location>
        <begin position="157"/>
        <end position="177"/>
    </location>
</feature>
<evidence type="ECO:0000256" key="6">
    <source>
        <dbReference type="ARBA" id="ARBA00022692"/>
    </source>
</evidence>
<dbReference type="EMBL" id="STGX01000003">
    <property type="protein sequence ID" value="THV30673.1"/>
    <property type="molecule type" value="Genomic_DNA"/>
</dbReference>
<dbReference type="CDD" id="cd13957">
    <property type="entry name" value="PT_UbiA_Cox10"/>
    <property type="match status" value="1"/>
</dbReference>
<dbReference type="HAMAP" id="MF_00154">
    <property type="entry name" value="CyoE_CtaB"/>
    <property type="match status" value="1"/>
</dbReference>
<keyword evidence="7 14" id="KW-1133">Transmembrane helix</keyword>
<evidence type="ECO:0000256" key="13">
    <source>
        <dbReference type="ARBA" id="ARBA00047690"/>
    </source>
</evidence>
<comment type="subcellular location">
    <subcellularLocation>
        <location evidence="1 14">Cell membrane</location>
        <topology evidence="1 14">Multi-pass membrane protein</topology>
    </subcellularLocation>
</comment>
<keyword evidence="9 14" id="KW-0472">Membrane</keyword>
<keyword evidence="4 14" id="KW-1003">Cell membrane</keyword>
<comment type="miscellaneous">
    <text evidence="14">Carbon 2 of the heme B porphyrin ring is defined according to the Fischer nomenclature.</text>
</comment>
<dbReference type="FunFam" id="1.10.357.140:FF:000001">
    <property type="entry name" value="Protoheme IX farnesyltransferase"/>
    <property type="match status" value="1"/>
</dbReference>
<dbReference type="GO" id="GO:0048034">
    <property type="term" value="P:heme O biosynthetic process"/>
    <property type="evidence" value="ECO:0007669"/>
    <property type="project" value="UniProtKB-UniRule"/>
</dbReference>
<dbReference type="Gene3D" id="1.10.357.140">
    <property type="entry name" value="UbiA prenyltransferase"/>
    <property type="match status" value="1"/>
</dbReference>
<feature type="transmembrane region" description="Helical" evidence="14">
    <location>
        <begin position="131"/>
        <end position="151"/>
    </location>
</feature>
<evidence type="ECO:0000256" key="1">
    <source>
        <dbReference type="ARBA" id="ARBA00004651"/>
    </source>
</evidence>
<dbReference type="EC" id="2.5.1.141" evidence="3 14"/>
<protein>
    <recommendedName>
        <fullName evidence="11 14">Protoheme IX farnesyltransferase</fullName>
        <ecNumber evidence="3 14">2.5.1.141</ecNumber>
    </recommendedName>
    <alternativeName>
        <fullName evidence="12 14">Heme B farnesyltransferase</fullName>
    </alternativeName>
    <alternativeName>
        <fullName evidence="10 14">Heme O synthase</fullName>
    </alternativeName>
</protein>
<comment type="catalytic activity">
    <reaction evidence="13 14">
        <text>heme b + (2E,6E)-farnesyl diphosphate + H2O = Fe(II)-heme o + diphosphate</text>
        <dbReference type="Rhea" id="RHEA:28070"/>
        <dbReference type="ChEBI" id="CHEBI:15377"/>
        <dbReference type="ChEBI" id="CHEBI:33019"/>
        <dbReference type="ChEBI" id="CHEBI:60344"/>
        <dbReference type="ChEBI" id="CHEBI:60530"/>
        <dbReference type="ChEBI" id="CHEBI:175763"/>
        <dbReference type="EC" id="2.5.1.141"/>
    </reaction>
</comment>
<dbReference type="GO" id="GO:0005886">
    <property type="term" value="C:plasma membrane"/>
    <property type="evidence" value="ECO:0007669"/>
    <property type="project" value="UniProtKB-SubCell"/>
</dbReference>
<comment type="similarity">
    <text evidence="14">Belongs to the UbiA prenyltransferase family. Protoheme IX farnesyltransferase subfamily.</text>
</comment>
<evidence type="ECO:0000256" key="8">
    <source>
        <dbReference type="ARBA" id="ARBA00023133"/>
    </source>
</evidence>
<feature type="compositionally biased region" description="Basic and acidic residues" evidence="15">
    <location>
        <begin position="21"/>
        <end position="32"/>
    </location>
</feature>
<evidence type="ECO:0000256" key="15">
    <source>
        <dbReference type="SAM" id="MobiDB-lite"/>
    </source>
</evidence>